<dbReference type="EMBL" id="FOVE01000009">
    <property type="protein sequence ID" value="SFN45004.1"/>
    <property type="molecule type" value="Genomic_DNA"/>
</dbReference>
<dbReference type="AlphaFoldDB" id="A0A1I4Z3Z1"/>
<gene>
    <name evidence="1" type="ORF">SAMN05660284_01519</name>
</gene>
<keyword evidence="2" id="KW-1185">Reference proteome</keyword>
<dbReference type="OrthoDB" id="2646363at2"/>
<evidence type="ECO:0000313" key="1">
    <source>
        <dbReference type="EMBL" id="SFN45004.1"/>
    </source>
</evidence>
<organism evidence="1 2">
    <name type="scientific">Formivibrio citricus</name>
    <dbReference type="NCBI Taxonomy" id="83765"/>
    <lineage>
        <taxon>Bacteria</taxon>
        <taxon>Pseudomonadati</taxon>
        <taxon>Pseudomonadota</taxon>
        <taxon>Betaproteobacteria</taxon>
        <taxon>Neisseriales</taxon>
        <taxon>Chitinibacteraceae</taxon>
        <taxon>Formivibrio</taxon>
    </lineage>
</organism>
<proteinExistence type="predicted"/>
<dbReference type="STRING" id="83765.SAMN05660284_01519"/>
<name>A0A1I4Z3Z1_9NEIS</name>
<evidence type="ECO:0000313" key="2">
    <source>
        <dbReference type="Proteomes" id="UP000242869"/>
    </source>
</evidence>
<accession>A0A1I4Z3Z1</accession>
<evidence type="ECO:0008006" key="3">
    <source>
        <dbReference type="Google" id="ProtNLM"/>
    </source>
</evidence>
<dbReference type="Proteomes" id="UP000242869">
    <property type="component" value="Unassembled WGS sequence"/>
</dbReference>
<protein>
    <recommendedName>
        <fullName evidence="3">EcsC protein family protein</fullName>
    </recommendedName>
</protein>
<dbReference type="RefSeq" id="WP_091193823.1">
    <property type="nucleotide sequence ID" value="NZ_FOVE01000009.1"/>
</dbReference>
<reference evidence="2" key="1">
    <citation type="submission" date="2016-10" db="EMBL/GenBank/DDBJ databases">
        <authorList>
            <person name="Varghese N."/>
            <person name="Submissions S."/>
        </authorList>
    </citation>
    <scope>NUCLEOTIDE SEQUENCE [LARGE SCALE GENOMIC DNA]</scope>
    <source>
        <strain evidence="2">DSM 6150</strain>
    </source>
</reference>
<sequence>MIPMSQAELDKVRDECYSMVTKRASISAGTSAIPTPGIDIAADIAILMELIPAINRQFGLSNEQIEGYDPAVKQVIYQVIKRAGLALIGVEVTKTVVTQTLKKVAGRAVTKQVLKFVPFVGWAANAAIGFAAMKYVGNSHVDDCYAVCRRILEAQERV</sequence>